<evidence type="ECO:0000259" key="1">
    <source>
        <dbReference type="Pfam" id="PF05732"/>
    </source>
</evidence>
<feature type="domain" description="Plasmid replication protein RepL" evidence="1">
    <location>
        <begin position="11"/>
        <end position="141"/>
    </location>
</feature>
<evidence type="ECO:0000313" key="3">
    <source>
        <dbReference type="Proteomes" id="UP000541352"/>
    </source>
</evidence>
<keyword evidence="3" id="KW-1185">Reference proteome</keyword>
<dbReference type="InterPro" id="IPR008813">
    <property type="entry name" value="Plasmid_replication_RepL"/>
</dbReference>
<dbReference type="Proteomes" id="UP000541352">
    <property type="component" value="Unassembled WGS sequence"/>
</dbReference>
<dbReference type="GO" id="GO:0006260">
    <property type="term" value="P:DNA replication"/>
    <property type="evidence" value="ECO:0007669"/>
    <property type="project" value="InterPro"/>
</dbReference>
<name>A0A7W5ZT52_9BACT</name>
<reference evidence="2 3" key="1">
    <citation type="submission" date="2020-08" db="EMBL/GenBank/DDBJ databases">
        <title>Genomic Encyclopedia of Type Strains, Phase IV (KMG-IV): sequencing the most valuable type-strain genomes for metagenomic binning, comparative biology and taxonomic classification.</title>
        <authorList>
            <person name="Goeker M."/>
        </authorList>
    </citation>
    <scope>NUCLEOTIDE SEQUENCE [LARGE SCALE GENOMIC DNA]</scope>
    <source>
        <strain evidence="2 3">DSM 17976</strain>
    </source>
</reference>
<protein>
    <recommendedName>
        <fullName evidence="1">Plasmid replication protein RepL domain-containing protein</fullName>
    </recommendedName>
</protein>
<comment type="caution">
    <text evidence="2">The sequence shown here is derived from an EMBL/GenBank/DDBJ whole genome shotgun (WGS) entry which is preliminary data.</text>
</comment>
<organism evidence="2 3">
    <name type="scientific">Runella defluvii</name>
    <dbReference type="NCBI Taxonomy" id="370973"/>
    <lineage>
        <taxon>Bacteria</taxon>
        <taxon>Pseudomonadati</taxon>
        <taxon>Bacteroidota</taxon>
        <taxon>Cytophagia</taxon>
        <taxon>Cytophagales</taxon>
        <taxon>Spirosomataceae</taxon>
        <taxon>Runella</taxon>
    </lineage>
</organism>
<dbReference type="EMBL" id="JACIBY010000040">
    <property type="protein sequence ID" value="MBB3842421.1"/>
    <property type="molecule type" value="Genomic_DNA"/>
</dbReference>
<gene>
    <name evidence="2" type="ORF">FHS57_006455</name>
</gene>
<sequence>MQHNFMSHEKEIINYHTGELELVNDKFVQLYLDKLDLIIEMTGENPTAVKMFVWLLQHMDRRNALVISQEALAEAMNLHRTTIFRSTLYLKEKKAIDVLKSGNTNIYAVNAQVAWKSDAKGKKYAMFDAKVYIAECEQKDDKPLFNTSLLGHAVKKPIKRVRKNQHQSIKDFENKDIS</sequence>
<proteinExistence type="predicted"/>
<dbReference type="GO" id="GO:0006276">
    <property type="term" value="P:plasmid maintenance"/>
    <property type="evidence" value="ECO:0007669"/>
    <property type="project" value="InterPro"/>
</dbReference>
<evidence type="ECO:0000313" key="2">
    <source>
        <dbReference type="EMBL" id="MBB3842421.1"/>
    </source>
</evidence>
<dbReference type="Pfam" id="PF05732">
    <property type="entry name" value="RepL"/>
    <property type="match status" value="1"/>
</dbReference>
<accession>A0A7W5ZT52</accession>
<dbReference type="AlphaFoldDB" id="A0A7W5ZT52"/>